<gene>
    <name evidence="2" type="ORF">CP98_01956</name>
</gene>
<evidence type="ECO:0000313" key="2">
    <source>
        <dbReference type="EMBL" id="KEZ19435.1"/>
    </source>
</evidence>
<evidence type="ECO:0000313" key="3">
    <source>
        <dbReference type="Proteomes" id="UP000028534"/>
    </source>
</evidence>
<keyword evidence="1" id="KW-0812">Transmembrane</keyword>
<organism evidence="2 3">
    <name type="scientific">Sphingobium yanoikuyae</name>
    <name type="common">Sphingomonas yanoikuyae</name>
    <dbReference type="NCBI Taxonomy" id="13690"/>
    <lineage>
        <taxon>Bacteria</taxon>
        <taxon>Pseudomonadati</taxon>
        <taxon>Pseudomonadota</taxon>
        <taxon>Alphaproteobacteria</taxon>
        <taxon>Sphingomonadales</taxon>
        <taxon>Sphingomonadaceae</taxon>
        <taxon>Sphingobium</taxon>
    </lineage>
</organism>
<evidence type="ECO:0000256" key="1">
    <source>
        <dbReference type="SAM" id="Phobius"/>
    </source>
</evidence>
<name>A0A084EN93_SPHYA</name>
<keyword evidence="1" id="KW-0472">Membrane</keyword>
<dbReference type="AlphaFoldDB" id="A0A084EN93"/>
<keyword evidence="1" id="KW-1133">Transmembrane helix</keyword>
<dbReference type="eggNOG" id="ENOG5032UMR">
    <property type="taxonomic scope" value="Bacteria"/>
</dbReference>
<proteinExistence type="predicted"/>
<dbReference type="Proteomes" id="UP000028534">
    <property type="component" value="Unassembled WGS sequence"/>
</dbReference>
<protein>
    <submittedName>
        <fullName evidence="2">Uncharacterized protein</fullName>
    </submittedName>
</protein>
<feature type="transmembrane region" description="Helical" evidence="1">
    <location>
        <begin position="108"/>
        <end position="129"/>
    </location>
</feature>
<comment type="caution">
    <text evidence="2">The sequence shown here is derived from an EMBL/GenBank/DDBJ whole genome shotgun (WGS) entry which is preliminary data.</text>
</comment>
<dbReference type="EMBL" id="JGVR01000009">
    <property type="protein sequence ID" value="KEZ19435.1"/>
    <property type="molecule type" value="Genomic_DNA"/>
</dbReference>
<feature type="transmembrane region" description="Helical" evidence="1">
    <location>
        <begin position="42"/>
        <end position="63"/>
    </location>
</feature>
<feature type="transmembrane region" description="Helical" evidence="1">
    <location>
        <begin position="75"/>
        <end position="96"/>
    </location>
</feature>
<sequence>MTIFLVLSLFAGLYMLWLLFSLAVYALPLYAGIGLAFWMHGAGFGYAPAILVGFAAGFTTLFAGQLLFALSGSPLLRLALALLFVLPAGIAGYHAVHGVFGLAIDPGATLTILSVLGATLIAGTAWTRLTGFEPGRHMQQPMTPSLPVAE</sequence>
<dbReference type="RefSeq" id="WP_037519046.1">
    <property type="nucleotide sequence ID" value="NZ_JGVR01000009.1"/>
</dbReference>
<accession>A0A084EN93</accession>
<dbReference type="PATRIC" id="fig|13690.10.peg.2011"/>
<reference evidence="2 3" key="1">
    <citation type="submission" date="2014-03" db="EMBL/GenBank/DDBJ databases">
        <title>Genome sequence of Sphingobium yanoikuyae B1.</title>
        <authorList>
            <person name="Gan H.M."/>
            <person name="Gan H.Y."/>
            <person name="Savka M.A."/>
        </authorList>
    </citation>
    <scope>NUCLEOTIDE SEQUENCE [LARGE SCALE GENOMIC DNA]</scope>
    <source>
        <strain evidence="2 3">B1</strain>
    </source>
</reference>